<dbReference type="SUPFAM" id="SSF47699">
    <property type="entry name" value="Bifunctional inhibitor/lipid-transfer protein/seed storage 2S albumin"/>
    <property type="match status" value="1"/>
</dbReference>
<sequence length="119" mass="12913">MNRLVVFLAILALVFGLAEAKKGKGDHTPSCTTVINDLQPCFLYLMGIEKSPDEICCKGVKKLAKYAKKKKARKAICECAKSKAATFGSIDLSRVSKLPKECGVSLKLPHISPNIDCSK</sequence>
<evidence type="ECO:0000313" key="6">
    <source>
        <dbReference type="EMBL" id="KAF5734324.1"/>
    </source>
</evidence>
<evidence type="ECO:0000313" key="7">
    <source>
        <dbReference type="Proteomes" id="UP000593562"/>
    </source>
</evidence>
<reference evidence="6 7" key="1">
    <citation type="journal article" date="2020" name="Nat. Commun.">
        <title>Genome of Tripterygium wilfordii and identification of cytochrome P450 involved in triptolide biosynthesis.</title>
        <authorList>
            <person name="Tu L."/>
            <person name="Su P."/>
            <person name="Zhang Z."/>
            <person name="Gao L."/>
            <person name="Wang J."/>
            <person name="Hu T."/>
            <person name="Zhou J."/>
            <person name="Zhang Y."/>
            <person name="Zhao Y."/>
            <person name="Liu Y."/>
            <person name="Song Y."/>
            <person name="Tong Y."/>
            <person name="Lu Y."/>
            <person name="Yang J."/>
            <person name="Xu C."/>
            <person name="Jia M."/>
            <person name="Peters R.J."/>
            <person name="Huang L."/>
            <person name="Gao W."/>
        </authorList>
    </citation>
    <scope>NUCLEOTIDE SEQUENCE [LARGE SCALE GENOMIC DNA]</scope>
    <source>
        <strain evidence="7">cv. XIE 37</strain>
        <tissue evidence="6">Leaf</tissue>
    </source>
</reference>
<keyword evidence="7" id="KW-1185">Reference proteome</keyword>
<keyword evidence="3" id="KW-0446">Lipid-binding</keyword>
<comment type="caution">
    <text evidence="6">The sequence shown here is derived from an EMBL/GenBank/DDBJ whole genome shotgun (WGS) entry which is preliminary data.</text>
</comment>
<dbReference type="PRINTS" id="PR00382">
    <property type="entry name" value="LIPIDTRNSFER"/>
</dbReference>
<dbReference type="Pfam" id="PF00234">
    <property type="entry name" value="Tryp_alpha_amyl"/>
    <property type="match status" value="1"/>
</dbReference>
<dbReference type="GO" id="GO:0006869">
    <property type="term" value="P:lipid transport"/>
    <property type="evidence" value="ECO:0007669"/>
    <property type="project" value="InterPro"/>
</dbReference>
<dbReference type="Proteomes" id="UP000593562">
    <property type="component" value="Unassembled WGS sequence"/>
</dbReference>
<gene>
    <name evidence="6" type="ORF">HS088_TW16G00773</name>
</gene>
<dbReference type="CDD" id="cd01960">
    <property type="entry name" value="nsLTP1"/>
    <property type="match status" value="1"/>
</dbReference>
<dbReference type="InterPro" id="IPR000528">
    <property type="entry name" value="Plant_nsLTP"/>
</dbReference>
<keyword evidence="2" id="KW-1015">Disulfide bond</keyword>
<feature type="signal peptide" evidence="4">
    <location>
        <begin position="1"/>
        <end position="20"/>
    </location>
</feature>
<organism evidence="6 7">
    <name type="scientific">Tripterygium wilfordii</name>
    <name type="common">Thunder God vine</name>
    <dbReference type="NCBI Taxonomy" id="458696"/>
    <lineage>
        <taxon>Eukaryota</taxon>
        <taxon>Viridiplantae</taxon>
        <taxon>Streptophyta</taxon>
        <taxon>Embryophyta</taxon>
        <taxon>Tracheophyta</taxon>
        <taxon>Spermatophyta</taxon>
        <taxon>Magnoliopsida</taxon>
        <taxon>eudicotyledons</taxon>
        <taxon>Gunneridae</taxon>
        <taxon>Pentapetalae</taxon>
        <taxon>rosids</taxon>
        <taxon>fabids</taxon>
        <taxon>Celastrales</taxon>
        <taxon>Celastraceae</taxon>
        <taxon>Tripterygium</taxon>
    </lineage>
</organism>
<evidence type="ECO:0000256" key="4">
    <source>
        <dbReference type="SAM" id="SignalP"/>
    </source>
</evidence>
<evidence type="ECO:0000256" key="2">
    <source>
        <dbReference type="ARBA" id="ARBA00023157"/>
    </source>
</evidence>
<dbReference type="InParanoid" id="A0A7J7CJW2"/>
<accession>A0A7J7CJW2</accession>
<dbReference type="EMBL" id="JAAARO010000016">
    <property type="protein sequence ID" value="KAF5734324.1"/>
    <property type="molecule type" value="Genomic_DNA"/>
</dbReference>
<keyword evidence="3" id="KW-0813">Transport</keyword>
<evidence type="ECO:0000256" key="1">
    <source>
        <dbReference type="ARBA" id="ARBA00009748"/>
    </source>
</evidence>
<comment type="similarity">
    <text evidence="1 3">Belongs to the plant LTP family.</text>
</comment>
<dbReference type="GO" id="GO:0008289">
    <property type="term" value="F:lipid binding"/>
    <property type="evidence" value="ECO:0007669"/>
    <property type="project" value="UniProtKB-KW"/>
</dbReference>
<dbReference type="PANTHER" id="PTHR33076">
    <property type="entry name" value="NON-SPECIFIC LIPID-TRANSFER PROTEIN 2-RELATED"/>
    <property type="match status" value="1"/>
</dbReference>
<dbReference type="AlphaFoldDB" id="A0A7J7CJW2"/>
<feature type="domain" description="Bifunctional inhibitor/plant lipid transfer protein/seed storage helical" evidence="5">
    <location>
        <begin position="31"/>
        <end position="117"/>
    </location>
</feature>
<evidence type="ECO:0000256" key="3">
    <source>
        <dbReference type="RuleBase" id="RU000628"/>
    </source>
</evidence>
<feature type="chain" id="PRO_5029886594" description="Non-specific lipid-transfer protein" evidence="4">
    <location>
        <begin position="21"/>
        <end position="119"/>
    </location>
</feature>
<name>A0A7J7CJW2_TRIWF</name>
<evidence type="ECO:0000259" key="5">
    <source>
        <dbReference type="SMART" id="SM00499"/>
    </source>
</evidence>
<dbReference type="Gene3D" id="1.10.110.10">
    <property type="entry name" value="Plant lipid-transfer and hydrophobic proteins"/>
    <property type="match status" value="1"/>
</dbReference>
<protein>
    <recommendedName>
        <fullName evidence="3">Non-specific lipid-transfer protein</fullName>
    </recommendedName>
</protein>
<comment type="function">
    <text evidence="3">Plant non-specific lipid-transfer proteins transfer phospholipids as well as galactolipids across membranes. May play a role in wax or cutin deposition in the cell walls of expanding epidermal cells and certain secretory tissues.</text>
</comment>
<dbReference type="InterPro" id="IPR036312">
    <property type="entry name" value="Bifun_inhib/LTP/seed_sf"/>
</dbReference>
<proteinExistence type="inferred from homology"/>
<dbReference type="InterPro" id="IPR016140">
    <property type="entry name" value="Bifunc_inhib/LTP/seed_store"/>
</dbReference>
<keyword evidence="4" id="KW-0732">Signal</keyword>
<dbReference type="SMART" id="SM00499">
    <property type="entry name" value="AAI"/>
    <property type="match status" value="1"/>
</dbReference>